<keyword evidence="7" id="KW-1185">Reference proteome</keyword>
<evidence type="ECO:0000256" key="4">
    <source>
        <dbReference type="SAM" id="SignalP"/>
    </source>
</evidence>
<evidence type="ECO:0000313" key="6">
    <source>
        <dbReference type="EMBL" id="NLR91657.1"/>
    </source>
</evidence>
<dbReference type="PANTHER" id="PTHR43547">
    <property type="entry name" value="TWO-COMPONENT HISTIDINE KINASE"/>
    <property type="match status" value="1"/>
</dbReference>
<protein>
    <recommendedName>
        <fullName evidence="5">Two component regulator three Y domain-containing protein</fullName>
    </recommendedName>
</protein>
<keyword evidence="4" id="KW-0732">Signal</keyword>
<keyword evidence="3" id="KW-1133">Transmembrane helix</keyword>
<keyword evidence="3" id="KW-0812">Transmembrane</keyword>
<dbReference type="AlphaFoldDB" id="A0A7X8SK81"/>
<dbReference type="PANTHER" id="PTHR43547:SF2">
    <property type="entry name" value="HYBRID SIGNAL TRANSDUCTION HISTIDINE KINASE C"/>
    <property type="match status" value="1"/>
</dbReference>
<feature type="coiled-coil region" evidence="2">
    <location>
        <begin position="781"/>
        <end position="843"/>
    </location>
</feature>
<dbReference type="EMBL" id="JABAIL010000003">
    <property type="protein sequence ID" value="NLR91657.1"/>
    <property type="molecule type" value="Genomic_DNA"/>
</dbReference>
<dbReference type="Pfam" id="PF07495">
    <property type="entry name" value="Y_Y_Y"/>
    <property type="match status" value="1"/>
</dbReference>
<reference evidence="6 7" key="1">
    <citation type="submission" date="2020-04" db="EMBL/GenBank/DDBJ databases">
        <title>Flammeovirga sp. SR4, a novel species isolated from seawater.</title>
        <authorList>
            <person name="Wang X."/>
        </authorList>
    </citation>
    <scope>NUCLEOTIDE SEQUENCE [LARGE SCALE GENOMIC DNA]</scope>
    <source>
        <strain evidence="6 7">SR4</strain>
    </source>
</reference>
<dbReference type="Gene3D" id="2.130.10.10">
    <property type="entry name" value="YVTN repeat-like/Quinoprotein amine dehydrogenase"/>
    <property type="match status" value="3"/>
</dbReference>
<dbReference type="RefSeq" id="WP_168882373.1">
    <property type="nucleotide sequence ID" value="NZ_JABAIL010000003.1"/>
</dbReference>
<name>A0A7X8SK81_9BACT</name>
<gene>
    <name evidence="6" type="ORF">HGP29_10595</name>
</gene>
<dbReference type="GO" id="GO:0000155">
    <property type="term" value="F:phosphorelay sensor kinase activity"/>
    <property type="evidence" value="ECO:0007669"/>
    <property type="project" value="TreeGrafter"/>
</dbReference>
<evidence type="ECO:0000256" key="2">
    <source>
        <dbReference type="SAM" id="Coils"/>
    </source>
</evidence>
<evidence type="ECO:0000259" key="5">
    <source>
        <dbReference type="Pfam" id="PF07495"/>
    </source>
</evidence>
<dbReference type="Gene3D" id="2.60.40.10">
    <property type="entry name" value="Immunoglobulins"/>
    <property type="match status" value="1"/>
</dbReference>
<dbReference type="InterPro" id="IPR016032">
    <property type="entry name" value="Sig_transdc_resp-reg_C-effctor"/>
</dbReference>
<evidence type="ECO:0000256" key="3">
    <source>
        <dbReference type="SAM" id="Phobius"/>
    </source>
</evidence>
<organism evidence="6 7">
    <name type="scientific">Flammeovirga agarivorans</name>
    <dbReference type="NCBI Taxonomy" id="2726742"/>
    <lineage>
        <taxon>Bacteria</taxon>
        <taxon>Pseudomonadati</taxon>
        <taxon>Bacteroidota</taxon>
        <taxon>Cytophagia</taxon>
        <taxon>Cytophagales</taxon>
        <taxon>Flammeovirgaceae</taxon>
        <taxon>Flammeovirga</taxon>
    </lineage>
</organism>
<dbReference type="InterPro" id="IPR011123">
    <property type="entry name" value="Y_Y_Y"/>
</dbReference>
<dbReference type="InterPro" id="IPR011047">
    <property type="entry name" value="Quinoprotein_ADH-like_sf"/>
</dbReference>
<accession>A0A7X8SK81</accession>
<keyword evidence="1" id="KW-0597">Phosphoprotein</keyword>
<dbReference type="GO" id="GO:0003677">
    <property type="term" value="F:DNA binding"/>
    <property type="evidence" value="ECO:0007669"/>
    <property type="project" value="InterPro"/>
</dbReference>
<dbReference type="SUPFAM" id="SSF50998">
    <property type="entry name" value="Quinoprotein alcohol dehydrogenase-like"/>
    <property type="match status" value="1"/>
</dbReference>
<dbReference type="GO" id="GO:0006355">
    <property type="term" value="P:regulation of DNA-templated transcription"/>
    <property type="evidence" value="ECO:0007669"/>
    <property type="project" value="InterPro"/>
</dbReference>
<evidence type="ECO:0000256" key="1">
    <source>
        <dbReference type="ARBA" id="ARBA00022553"/>
    </source>
</evidence>
<feature type="transmembrane region" description="Helical" evidence="3">
    <location>
        <begin position="751"/>
        <end position="771"/>
    </location>
</feature>
<feature type="signal peptide" evidence="4">
    <location>
        <begin position="1"/>
        <end position="22"/>
    </location>
</feature>
<dbReference type="SUPFAM" id="SSF46894">
    <property type="entry name" value="C-terminal effector domain of the bipartite response regulators"/>
    <property type="match status" value="1"/>
</dbReference>
<keyword evidence="3" id="KW-0472">Membrane</keyword>
<feature type="chain" id="PRO_5030635247" description="Two component regulator three Y domain-containing protein" evidence="4">
    <location>
        <begin position="23"/>
        <end position="951"/>
    </location>
</feature>
<sequence length="951" mass="110192">MNKLLFQLFFLLLSVIVLPSMCFSTTSGRPSQEKLEEWQLANQTYSITQNANDIMYFGNSFGVVEYNGGQLQLIKMPNNTIVQSVYCDAQQRVWVGAIDELGYLENDKDGNLIYQSIKSKLPETIKRSLGVILKIYELPQGIAFISTEHLLIYQEEKFTIISPQKAFQHVSIVNDTLYSVDVFGGLHILKNEQFESVAHLRKFTPNKINSILPYGEHQLLIIDNHFQCFLLKKGKIVDVPLTRSMNRFRTVKVILFNDLYIITTADNTVIVMDKKGQIKREIKNGLGSIKSKVMTAFIDNKENLWLGTDNGVFYLNLYHQVTPISDNYNVFGIGYTAKKYKNKLFLGTSQGLYSVKYNRFSTHLPVDFQLIANSEGNVWNMDVINDHLIVGHNKGTFVYQNNQLKMINDIQGGWLMKPLNHWKGYAIQGTYSGLLVYNIEDGIPRFSHKIKGFSDSSRLIEEDENGILWISHGNKGVFKIKLSDDLKEAEKVAFYNSENGFPSDLGINVSRINEDIIFTSEHKGIYTYDYQADSFRLYTQLENLLSHTTEINKITEDQFGNFWYVLNNLEVGVLQKKIDGSYTRETDMFRKLYHTTISGFELMYPLSKDSVLLGSKNGFNLFVKEKKVNPNLMPDVHPIFDKVTLIGNPDSTLFRSGSAQQNFALPYIDNSIKINYSVPIYSDQDMVSYSYKLEGFDKEWSRFTDINFKDYTNLPAGEYTFRLKAKNIYDKQTPVVFFNFRVLPPWYQTHWAYLLYFICFLLFMYFIRLYTKRSIESKNRREKLKKDKEIIALKNEILEAKLHKNTTELAEKSTKLSAFSAQLANKKDTIEQIYDTLADLRSDVNPMAQKEIQSLINKLKLSNSEITNWQQFEVHFDEINNNFFKKLKSEYPELNATELRLCAFIKTGLSTKEIATIQNSTIRSIEAYRYRLRKKLSIDKHENLNDFLFNY</sequence>
<keyword evidence="2" id="KW-0175">Coiled coil</keyword>
<proteinExistence type="predicted"/>
<dbReference type="Proteomes" id="UP000585050">
    <property type="component" value="Unassembled WGS sequence"/>
</dbReference>
<dbReference type="InterPro" id="IPR015943">
    <property type="entry name" value="WD40/YVTN_repeat-like_dom_sf"/>
</dbReference>
<feature type="domain" description="Two component regulator three Y" evidence="5">
    <location>
        <begin position="681"/>
        <end position="734"/>
    </location>
</feature>
<dbReference type="InterPro" id="IPR013783">
    <property type="entry name" value="Ig-like_fold"/>
</dbReference>
<evidence type="ECO:0000313" key="7">
    <source>
        <dbReference type="Proteomes" id="UP000585050"/>
    </source>
</evidence>
<comment type="caution">
    <text evidence="6">The sequence shown here is derived from an EMBL/GenBank/DDBJ whole genome shotgun (WGS) entry which is preliminary data.</text>
</comment>